<dbReference type="AlphaFoldDB" id="A0A835Y1T0"/>
<gene>
    <name evidence="2" type="ORF">HYH03_009181</name>
</gene>
<keyword evidence="3" id="KW-1185">Reference proteome</keyword>
<protein>
    <submittedName>
        <fullName evidence="2">Uncharacterized protein</fullName>
    </submittedName>
</protein>
<comment type="caution">
    <text evidence="2">The sequence shown here is derived from an EMBL/GenBank/DDBJ whole genome shotgun (WGS) entry which is preliminary data.</text>
</comment>
<evidence type="ECO:0000256" key="1">
    <source>
        <dbReference type="SAM" id="MobiDB-lite"/>
    </source>
</evidence>
<accession>A0A835Y1T0</accession>
<evidence type="ECO:0000313" key="2">
    <source>
        <dbReference type="EMBL" id="KAG2492516.1"/>
    </source>
</evidence>
<sequence>MFSHPGDPMSVIEVRNFQRQAMRGWIQQVAQRRTAEAAAAAEARASAREAVAGGEAERSREQRLAEAWEAGRAQAALREKLGRMRAAAGRCEGSAGVDGAVGSAAAAEAGGDRQGAWGALRSWLVGTLGAGGARGQRAGGVMKAGSSGRTDWVGRGVGGPA</sequence>
<dbReference type="EMBL" id="JAEHOE010000044">
    <property type="protein sequence ID" value="KAG2492516.1"/>
    <property type="molecule type" value="Genomic_DNA"/>
</dbReference>
<feature type="region of interest" description="Disordered" evidence="1">
    <location>
        <begin position="135"/>
        <end position="161"/>
    </location>
</feature>
<dbReference type="Proteomes" id="UP000612055">
    <property type="component" value="Unassembled WGS sequence"/>
</dbReference>
<evidence type="ECO:0000313" key="3">
    <source>
        <dbReference type="Proteomes" id="UP000612055"/>
    </source>
</evidence>
<name>A0A835Y1T0_9CHLO</name>
<organism evidence="2 3">
    <name type="scientific">Edaphochlamys debaryana</name>
    <dbReference type="NCBI Taxonomy" id="47281"/>
    <lineage>
        <taxon>Eukaryota</taxon>
        <taxon>Viridiplantae</taxon>
        <taxon>Chlorophyta</taxon>
        <taxon>core chlorophytes</taxon>
        <taxon>Chlorophyceae</taxon>
        <taxon>CS clade</taxon>
        <taxon>Chlamydomonadales</taxon>
        <taxon>Chlamydomonadales incertae sedis</taxon>
        <taxon>Edaphochlamys</taxon>
    </lineage>
</organism>
<proteinExistence type="predicted"/>
<reference evidence="2" key="1">
    <citation type="journal article" date="2020" name="bioRxiv">
        <title>Comparative genomics of Chlamydomonas.</title>
        <authorList>
            <person name="Craig R.J."/>
            <person name="Hasan A.R."/>
            <person name="Ness R.W."/>
            <person name="Keightley P.D."/>
        </authorList>
    </citation>
    <scope>NUCLEOTIDE SEQUENCE</scope>
    <source>
        <strain evidence="2">CCAP 11/70</strain>
    </source>
</reference>